<dbReference type="RefSeq" id="WP_336598445.1">
    <property type="nucleotide sequence ID" value="NZ_JACFYJ010000019.1"/>
</dbReference>
<sequence length="66" mass="7358">MKPEIVIEMFERLNMEGRADLSVDDTCAGLAGWLAGAWDRLKDDDIALLTAVGAVLWREGFALRHK</sequence>
<evidence type="ECO:0000313" key="2">
    <source>
        <dbReference type="Proteomes" id="UP001386437"/>
    </source>
</evidence>
<reference evidence="1 2" key="1">
    <citation type="journal article" date="2022" name="Arch. Microbiol.">
        <title>Paraburkholderia bengalensis sp. nov. isolated from roots of Oryza sativa, IR64.</title>
        <authorList>
            <person name="Nag P."/>
            <person name="Mondal N."/>
            <person name="Sarkar J."/>
            <person name="Das S."/>
        </authorList>
    </citation>
    <scope>NUCLEOTIDE SEQUENCE [LARGE SCALE GENOMIC DNA]</scope>
    <source>
        <strain evidence="1 2">IR64_4_BI</strain>
    </source>
</reference>
<comment type="caution">
    <text evidence="1">The sequence shown here is derived from an EMBL/GenBank/DDBJ whole genome shotgun (WGS) entry which is preliminary data.</text>
</comment>
<dbReference type="Proteomes" id="UP001386437">
    <property type="component" value="Unassembled WGS sequence"/>
</dbReference>
<dbReference type="EMBL" id="JACFYJ010000019">
    <property type="protein sequence ID" value="MEI5998265.1"/>
    <property type="molecule type" value="Genomic_DNA"/>
</dbReference>
<accession>A0ABU8IS41</accession>
<keyword evidence="2" id="KW-1185">Reference proteome</keyword>
<name>A0ABU8IS41_9BURK</name>
<organism evidence="1 2">
    <name type="scientific">Paraburkholderia bengalensis</name>
    <dbReference type="NCBI Taxonomy" id="2747562"/>
    <lineage>
        <taxon>Bacteria</taxon>
        <taxon>Pseudomonadati</taxon>
        <taxon>Pseudomonadota</taxon>
        <taxon>Betaproteobacteria</taxon>
        <taxon>Burkholderiales</taxon>
        <taxon>Burkholderiaceae</taxon>
        <taxon>Paraburkholderia</taxon>
    </lineage>
</organism>
<evidence type="ECO:0000313" key="1">
    <source>
        <dbReference type="EMBL" id="MEI5998265.1"/>
    </source>
</evidence>
<protein>
    <submittedName>
        <fullName evidence="1">Uncharacterized protein</fullName>
    </submittedName>
</protein>
<proteinExistence type="predicted"/>
<gene>
    <name evidence="1" type="ORF">H3V53_13935</name>
</gene>